<sequence length="151" mass="16028">MFCGESASFSPPRTSPIRVFLFWVACSVRSLKAAHSHSLQYPPCRRALPKPSTAPQGPPGEQPRAPGCDRAGVSGLPRLLVFSLTGSPRVWQGVRLCLGASLAGGGRMIAVAGRPIACSPPASVGTVLERGRHFTSRLPQVKHAVFSWFPG</sequence>
<accession>A0AAV7KMW4</accession>
<comment type="caution">
    <text evidence="2">The sequence shown here is derived from an EMBL/GenBank/DDBJ whole genome shotgun (WGS) entry which is preliminary data.</text>
</comment>
<feature type="region of interest" description="Disordered" evidence="1">
    <location>
        <begin position="46"/>
        <end position="68"/>
    </location>
</feature>
<name>A0AAV7KMW4_PLEWA</name>
<dbReference type="EMBL" id="JANPWB010000018">
    <property type="protein sequence ID" value="KAJ1079747.1"/>
    <property type="molecule type" value="Genomic_DNA"/>
</dbReference>
<proteinExistence type="predicted"/>
<evidence type="ECO:0008006" key="4">
    <source>
        <dbReference type="Google" id="ProtNLM"/>
    </source>
</evidence>
<dbReference type="AlphaFoldDB" id="A0AAV7KMW4"/>
<evidence type="ECO:0000256" key="1">
    <source>
        <dbReference type="SAM" id="MobiDB-lite"/>
    </source>
</evidence>
<evidence type="ECO:0000313" key="2">
    <source>
        <dbReference type="EMBL" id="KAJ1079747.1"/>
    </source>
</evidence>
<protein>
    <recommendedName>
        <fullName evidence="4">Secreted protein</fullName>
    </recommendedName>
</protein>
<gene>
    <name evidence="2" type="ORF">NDU88_000001</name>
</gene>
<organism evidence="2 3">
    <name type="scientific">Pleurodeles waltl</name>
    <name type="common">Iberian ribbed newt</name>
    <dbReference type="NCBI Taxonomy" id="8319"/>
    <lineage>
        <taxon>Eukaryota</taxon>
        <taxon>Metazoa</taxon>
        <taxon>Chordata</taxon>
        <taxon>Craniata</taxon>
        <taxon>Vertebrata</taxon>
        <taxon>Euteleostomi</taxon>
        <taxon>Amphibia</taxon>
        <taxon>Batrachia</taxon>
        <taxon>Caudata</taxon>
        <taxon>Salamandroidea</taxon>
        <taxon>Salamandridae</taxon>
        <taxon>Pleurodelinae</taxon>
        <taxon>Pleurodeles</taxon>
    </lineage>
</organism>
<keyword evidence="3" id="KW-1185">Reference proteome</keyword>
<dbReference type="Proteomes" id="UP001066276">
    <property type="component" value="Unassembled WGS sequence"/>
</dbReference>
<reference evidence="2 3" key="1">
    <citation type="journal article" date="2022" name="bioRxiv">
        <title>Sequencing and chromosome-scale assembly of the giantPleurodeles waltlgenome.</title>
        <authorList>
            <person name="Brown T."/>
            <person name="Elewa A."/>
            <person name="Iarovenko S."/>
            <person name="Subramanian E."/>
            <person name="Araus A.J."/>
            <person name="Petzold A."/>
            <person name="Susuki M."/>
            <person name="Suzuki K.-i.T."/>
            <person name="Hayashi T."/>
            <person name="Toyoda A."/>
            <person name="Oliveira C."/>
            <person name="Osipova E."/>
            <person name="Leigh N.D."/>
            <person name="Simon A."/>
            <person name="Yun M.H."/>
        </authorList>
    </citation>
    <scope>NUCLEOTIDE SEQUENCE [LARGE SCALE GENOMIC DNA]</scope>
    <source>
        <strain evidence="2">20211129_DDA</strain>
        <tissue evidence="2">Liver</tissue>
    </source>
</reference>
<evidence type="ECO:0000313" key="3">
    <source>
        <dbReference type="Proteomes" id="UP001066276"/>
    </source>
</evidence>